<organism evidence="4 5">
    <name type="scientific">Duganella zoogloeoides</name>
    <dbReference type="NCBI Taxonomy" id="75659"/>
    <lineage>
        <taxon>Bacteria</taxon>
        <taxon>Pseudomonadati</taxon>
        <taxon>Pseudomonadota</taxon>
        <taxon>Betaproteobacteria</taxon>
        <taxon>Burkholderiales</taxon>
        <taxon>Oxalobacteraceae</taxon>
        <taxon>Telluria group</taxon>
        <taxon>Duganella</taxon>
    </lineage>
</organism>
<name>A0ABZ0Y3T5_9BURK</name>
<evidence type="ECO:0000256" key="1">
    <source>
        <dbReference type="PROSITE-ProRule" id="PRU00339"/>
    </source>
</evidence>
<dbReference type="Proteomes" id="UP001326110">
    <property type="component" value="Chromosome"/>
</dbReference>
<dbReference type="InterPro" id="IPR019734">
    <property type="entry name" value="TPR_rpt"/>
</dbReference>
<keyword evidence="3" id="KW-1133">Transmembrane helix</keyword>
<feature type="compositionally biased region" description="Gly residues" evidence="2">
    <location>
        <begin position="46"/>
        <end position="69"/>
    </location>
</feature>
<keyword evidence="1" id="KW-0802">TPR repeat</keyword>
<feature type="region of interest" description="Disordered" evidence="2">
    <location>
        <begin position="1"/>
        <end position="80"/>
    </location>
</feature>
<feature type="compositionally biased region" description="Low complexity" evidence="2">
    <location>
        <begin position="249"/>
        <end position="270"/>
    </location>
</feature>
<proteinExistence type="predicted"/>
<dbReference type="Pfam" id="PF14559">
    <property type="entry name" value="TPR_19"/>
    <property type="match status" value="1"/>
</dbReference>
<feature type="compositionally biased region" description="Low complexity" evidence="2">
    <location>
        <begin position="412"/>
        <end position="429"/>
    </location>
</feature>
<feature type="compositionally biased region" description="Low complexity" evidence="2">
    <location>
        <begin position="219"/>
        <end position="232"/>
    </location>
</feature>
<keyword evidence="5" id="KW-1185">Reference proteome</keyword>
<dbReference type="SUPFAM" id="SSF48452">
    <property type="entry name" value="TPR-like"/>
    <property type="match status" value="1"/>
</dbReference>
<feature type="repeat" description="TPR" evidence="1">
    <location>
        <begin position="599"/>
        <end position="632"/>
    </location>
</feature>
<feature type="region of interest" description="Disordered" evidence="2">
    <location>
        <begin position="405"/>
        <end position="447"/>
    </location>
</feature>
<feature type="compositionally biased region" description="Basic and acidic residues" evidence="2">
    <location>
        <begin position="23"/>
        <end position="32"/>
    </location>
</feature>
<gene>
    <name evidence="4" type="ORF">SR858_10370</name>
</gene>
<dbReference type="SMART" id="SM00028">
    <property type="entry name" value="TPR"/>
    <property type="match status" value="4"/>
</dbReference>
<dbReference type="Pfam" id="PF13432">
    <property type="entry name" value="TPR_16"/>
    <property type="match status" value="1"/>
</dbReference>
<feature type="compositionally biased region" description="Low complexity" evidence="2">
    <location>
        <begin position="279"/>
        <end position="305"/>
    </location>
</feature>
<evidence type="ECO:0000313" key="5">
    <source>
        <dbReference type="Proteomes" id="UP001326110"/>
    </source>
</evidence>
<feature type="region of interest" description="Disordered" evidence="2">
    <location>
        <begin position="219"/>
        <end position="339"/>
    </location>
</feature>
<protein>
    <submittedName>
        <fullName evidence="4">Tetratricopeptide repeat protein</fullName>
    </submittedName>
</protein>
<accession>A0ABZ0Y3T5</accession>
<dbReference type="EMBL" id="CP140152">
    <property type="protein sequence ID" value="WQH06702.1"/>
    <property type="molecule type" value="Genomic_DNA"/>
</dbReference>
<evidence type="ECO:0000256" key="2">
    <source>
        <dbReference type="SAM" id="MobiDB-lite"/>
    </source>
</evidence>
<dbReference type="PANTHER" id="PTHR12558">
    <property type="entry name" value="CELL DIVISION CYCLE 16,23,27"/>
    <property type="match status" value="1"/>
</dbReference>
<dbReference type="Gene3D" id="1.25.40.10">
    <property type="entry name" value="Tetratricopeptide repeat domain"/>
    <property type="match status" value="2"/>
</dbReference>
<feature type="compositionally biased region" description="Low complexity" evidence="2">
    <location>
        <begin position="150"/>
        <end position="170"/>
    </location>
</feature>
<dbReference type="PANTHER" id="PTHR12558:SF13">
    <property type="entry name" value="CELL DIVISION CYCLE PROTEIN 27 HOMOLOG"/>
    <property type="match status" value="1"/>
</dbReference>
<feature type="repeat" description="TPR" evidence="1">
    <location>
        <begin position="533"/>
        <end position="566"/>
    </location>
</feature>
<sequence length="686" mass="68156">MSLLMQALKKAERAKQNAAGDTEVDRPSREFDDILALTPEPAPAPDGGGARAGAGLAGAGAGSGDGGDGASRIVAGGAGTAAAAPTTATAAMTGAAAAKRELSLDFEPSFSLEPTSPTIAAAASSTARPMPDPVPPNAPQQESGLSFDLAPDPAAPRARGASAAADASAGNAGGGASGSPASFGADAAGFDGAGLLATDTSFGSGAGPVSGYSTDFAAPSSSAAGPGSGYAADFATPHGNGPGSGPGSAFGSSAASGSATAGTARSAPSANVDPITGEPAHSAASATAAATAASAAAQAKPRATPRTGGANGNGSSNGNHATPRARARAAAAGNAEPPGMDPERLRLIGLLSVLALIILGFGYYYWQAVMAPGAGSRLPPVAMPPPGATGATGAVQIVGPAGATDPAALGNGVDASGGDPSGGDPSVAGMLAPSPMSGMSRAARDDLERRLERTEQELAATQQAIQAQANMPRQERLPPVAAPDNTDIRVARTVQPARIAPALENAYELLRIGDLSTAQQQYETALRQDPNSRDALLGMATVAARQNQGAQASSYYLRLLELDPNDATAVAGLVGLSGGDAGQNERRLKAILTSNPDAGPVLFALGNLYAQQGRWPDAQQTYFRAYTAAPDNADYAYNLAIGLDRLNQGKLALTYYQRALALGQDKPAGFDRTALRQRMHELSGAH</sequence>
<reference evidence="4 5" key="1">
    <citation type="submission" date="2023-11" db="EMBL/GenBank/DDBJ databases">
        <title>MicrobeMod: A computational toolkit for identifying prokaryotic methylation and restriction-modification with nanopore sequencing.</title>
        <authorList>
            <person name="Crits-Christoph A."/>
            <person name="Kang S.C."/>
            <person name="Lee H."/>
            <person name="Ostrov N."/>
        </authorList>
    </citation>
    <scope>NUCLEOTIDE SEQUENCE [LARGE SCALE GENOMIC DNA]</scope>
    <source>
        <strain evidence="4 5">ATCC 25935</strain>
    </source>
</reference>
<evidence type="ECO:0000313" key="4">
    <source>
        <dbReference type="EMBL" id="WQH06702.1"/>
    </source>
</evidence>
<dbReference type="RefSeq" id="WP_322534545.1">
    <property type="nucleotide sequence ID" value="NZ_CP140152.1"/>
</dbReference>
<feature type="transmembrane region" description="Helical" evidence="3">
    <location>
        <begin position="347"/>
        <end position="366"/>
    </location>
</feature>
<dbReference type="PROSITE" id="PS50005">
    <property type="entry name" value="TPR"/>
    <property type="match status" value="2"/>
</dbReference>
<keyword evidence="3" id="KW-0812">Transmembrane</keyword>
<feature type="region of interest" description="Disordered" evidence="2">
    <location>
        <begin position="122"/>
        <end position="179"/>
    </location>
</feature>
<dbReference type="InterPro" id="IPR011990">
    <property type="entry name" value="TPR-like_helical_dom_sf"/>
</dbReference>
<keyword evidence="3" id="KW-0472">Membrane</keyword>
<evidence type="ECO:0000256" key="3">
    <source>
        <dbReference type="SAM" id="Phobius"/>
    </source>
</evidence>